<evidence type="ECO:0000256" key="1">
    <source>
        <dbReference type="ARBA" id="ARBA00022801"/>
    </source>
</evidence>
<dbReference type="PATRIC" id="fig|229921.5.peg.489"/>
<dbReference type="EMBL" id="LGCM01000038">
    <property type="protein sequence ID" value="KPL80905.1"/>
    <property type="molecule type" value="Genomic_DNA"/>
</dbReference>
<dbReference type="Gene3D" id="3.20.20.140">
    <property type="entry name" value="Metal-dependent hydrolases"/>
    <property type="match status" value="1"/>
</dbReference>
<protein>
    <submittedName>
        <fullName evidence="3">Cytosine deaminase</fullName>
    </submittedName>
    <submittedName>
        <fullName evidence="4">S-adenosylhomocysteine deaminase</fullName>
    </submittedName>
</protein>
<name>A0A0N0RD34_9CHLR</name>
<dbReference type="Pfam" id="PF01979">
    <property type="entry name" value="Amidohydro_1"/>
    <property type="match status" value="1"/>
</dbReference>
<sequence length="442" mass="48571">MTPKLFLADEVLSLNSQGDIFKPGYVLIDDDRLVEVGPQSALQGRRLDGAIHLERRLVMPGLVNAHTHTPMSLFRGMAEPYSLFTFEGWYAGIRGLEAVMDGDMVPQAVAVSCAEMIRTGTTCFADQYFYMERVLPVVAQSGLRAALAYGIVELGDESARRRELDSARRFLSLIRDHPRLTGWVGPHAFFVDNSLEAIQMEIALADEFSTGLHFHLATSGEEERYCREHYGVSAVEQMRRLGLLDRRLLAAHCITIPEEDFAALAAHPFTAVIAPSACMRSGAAIAPLKGMRRAGINTALGTDNVANNNSYDLFKEMQLAGKLMSLREQEPSAIPAREIVEMATLGGARALGLEHEIGSLEPGKKADLITLDLDEIGWGPRGGQDIYTALVYSVGGYHVRDVMVDGRWLLRHGRLTTLDYALMSEGLDLAQAELQRRVQAAG</sequence>
<dbReference type="InterPro" id="IPR050287">
    <property type="entry name" value="MTA/SAH_deaminase"/>
</dbReference>
<keyword evidence="1" id="KW-0378">Hydrolase</keyword>
<dbReference type="AlphaFoldDB" id="A0A0N0RD34"/>
<dbReference type="SUPFAM" id="SSF51556">
    <property type="entry name" value="Metallo-dependent hydrolases"/>
    <property type="match status" value="1"/>
</dbReference>
<proteinExistence type="predicted"/>
<evidence type="ECO:0000313" key="3">
    <source>
        <dbReference type="EMBL" id="GAP19323.1"/>
    </source>
</evidence>
<dbReference type="PANTHER" id="PTHR43794:SF11">
    <property type="entry name" value="AMIDOHYDROLASE-RELATED DOMAIN-CONTAINING PROTEIN"/>
    <property type="match status" value="1"/>
</dbReference>
<evidence type="ECO:0000259" key="2">
    <source>
        <dbReference type="Pfam" id="PF01979"/>
    </source>
</evidence>
<feature type="domain" description="Amidohydrolase-related" evidence="2">
    <location>
        <begin position="57"/>
        <end position="408"/>
    </location>
</feature>
<dbReference type="InterPro" id="IPR032466">
    <property type="entry name" value="Metal_Hydrolase"/>
</dbReference>
<dbReference type="RefSeq" id="WP_062419610.1">
    <property type="nucleotide sequence ID" value="NZ_BBXZ01000172.1"/>
</dbReference>
<dbReference type="SUPFAM" id="SSF51338">
    <property type="entry name" value="Composite domain of metallo-dependent hydrolases"/>
    <property type="match status" value="2"/>
</dbReference>
<dbReference type="Gene3D" id="2.30.40.10">
    <property type="entry name" value="Urease, subunit C, domain 1"/>
    <property type="match status" value="1"/>
</dbReference>
<dbReference type="GO" id="GO:0016810">
    <property type="term" value="F:hydrolase activity, acting on carbon-nitrogen (but not peptide) bonds"/>
    <property type="evidence" value="ECO:0007669"/>
    <property type="project" value="InterPro"/>
</dbReference>
<dbReference type="EMBL" id="DF967975">
    <property type="protein sequence ID" value="GAP19323.1"/>
    <property type="molecule type" value="Genomic_DNA"/>
</dbReference>
<gene>
    <name evidence="4" type="ORF">ADN01_10435</name>
    <name evidence="3" type="ORF">LSAC_03225</name>
</gene>
<dbReference type="InterPro" id="IPR011059">
    <property type="entry name" value="Metal-dep_hydrolase_composite"/>
</dbReference>
<accession>A0A0N0RD34</accession>
<dbReference type="PANTHER" id="PTHR43794">
    <property type="entry name" value="AMINOHYDROLASE SSNA-RELATED"/>
    <property type="match status" value="1"/>
</dbReference>
<dbReference type="OrthoDB" id="9807210at2"/>
<reference evidence="4 5" key="2">
    <citation type="submission" date="2015-07" db="EMBL/GenBank/DDBJ databases">
        <title>Genome sequence of Levilinea saccharolytica DSM 16555.</title>
        <authorList>
            <person name="Hemp J."/>
            <person name="Ward L.M."/>
            <person name="Pace L.A."/>
            <person name="Fischer W.W."/>
        </authorList>
    </citation>
    <scope>NUCLEOTIDE SEQUENCE [LARGE SCALE GENOMIC DNA]</scope>
    <source>
        <strain evidence="4 5">KIBI-1</strain>
    </source>
</reference>
<dbReference type="STRING" id="229921.ADN01_10435"/>
<organism evidence="3">
    <name type="scientific">Levilinea saccharolytica</name>
    <dbReference type="NCBI Taxonomy" id="229921"/>
    <lineage>
        <taxon>Bacteria</taxon>
        <taxon>Bacillati</taxon>
        <taxon>Chloroflexota</taxon>
        <taxon>Anaerolineae</taxon>
        <taxon>Anaerolineales</taxon>
        <taxon>Anaerolineaceae</taxon>
        <taxon>Levilinea</taxon>
    </lineage>
</organism>
<evidence type="ECO:0000313" key="5">
    <source>
        <dbReference type="Proteomes" id="UP000050501"/>
    </source>
</evidence>
<evidence type="ECO:0000313" key="4">
    <source>
        <dbReference type="EMBL" id="KPL80905.1"/>
    </source>
</evidence>
<keyword evidence="5" id="KW-1185">Reference proteome</keyword>
<dbReference type="InterPro" id="IPR006680">
    <property type="entry name" value="Amidohydro-rel"/>
</dbReference>
<dbReference type="Proteomes" id="UP000050501">
    <property type="component" value="Unassembled WGS sequence"/>
</dbReference>
<reference evidence="3" key="1">
    <citation type="journal article" date="2015" name="Genome Announc.">
        <title>Draft Genome Sequences of Anaerolinea thermolimosa IMO-1, Bellilinea caldifistulae GOMI-1, Leptolinea tardivitalis YMTK-2, Levilinea saccharolytica KIBI-1, Longilinea arvoryzae KOME-1, Previously Described as Members of the Class Anaerolineae (Chloroflexi).</title>
        <authorList>
            <person name="Matsuura N."/>
            <person name="Tourlousse M.D."/>
            <person name="Ohashi A."/>
            <person name="Hugenholtz P."/>
            <person name="Sekiguchi Y."/>
        </authorList>
    </citation>
    <scope>NUCLEOTIDE SEQUENCE</scope>
    <source>
        <strain evidence="3">KIBI-1</strain>
    </source>
</reference>